<accession>A0A7J6RPA1</accession>
<reference evidence="1 2" key="1">
    <citation type="submission" date="2020-04" db="EMBL/GenBank/DDBJ databases">
        <title>Perkinsus olseni comparative genomics.</title>
        <authorList>
            <person name="Bogema D.R."/>
        </authorList>
    </citation>
    <scope>NUCLEOTIDE SEQUENCE [LARGE SCALE GENOMIC DNA]</scope>
    <source>
        <strain evidence="1">ATCC PRA-205</strain>
    </source>
</reference>
<dbReference type="EMBL" id="JABANM010020766">
    <property type="protein sequence ID" value="KAF4722285.1"/>
    <property type="molecule type" value="Genomic_DNA"/>
</dbReference>
<protein>
    <submittedName>
        <fullName evidence="1">Uncharacterized protein</fullName>
    </submittedName>
</protein>
<evidence type="ECO:0000313" key="2">
    <source>
        <dbReference type="Proteomes" id="UP000574390"/>
    </source>
</evidence>
<dbReference type="Proteomes" id="UP000574390">
    <property type="component" value="Unassembled WGS sequence"/>
</dbReference>
<feature type="non-terminal residue" evidence="1">
    <location>
        <position position="131"/>
    </location>
</feature>
<organism evidence="1 2">
    <name type="scientific">Perkinsus olseni</name>
    <name type="common">Perkinsus atlanticus</name>
    <dbReference type="NCBI Taxonomy" id="32597"/>
    <lineage>
        <taxon>Eukaryota</taxon>
        <taxon>Sar</taxon>
        <taxon>Alveolata</taxon>
        <taxon>Perkinsozoa</taxon>
        <taxon>Perkinsea</taxon>
        <taxon>Perkinsida</taxon>
        <taxon>Perkinsidae</taxon>
        <taxon>Perkinsus</taxon>
    </lineage>
</organism>
<comment type="caution">
    <text evidence="1">The sequence shown here is derived from an EMBL/GenBank/DDBJ whole genome shotgun (WGS) entry which is preliminary data.</text>
</comment>
<evidence type="ECO:0000313" key="1">
    <source>
        <dbReference type="EMBL" id="KAF4722285.1"/>
    </source>
</evidence>
<sequence length="131" mass="14808">VAARYAKSYYRRAVGQSELGNVEAAVADLKEVKRLSTKHQWKHCEARMLRRKLRQGGGRLIFPTGKLSGNARTAESKPEVLTGVVDCRPSEKDMLYSDRNPDEGVSEEAKLTASLQHEVLKSRIFTFTWSR</sequence>
<feature type="non-terminal residue" evidence="1">
    <location>
        <position position="1"/>
    </location>
</feature>
<name>A0A7J6RPA1_PEROL</name>
<proteinExistence type="predicted"/>
<dbReference type="Gene3D" id="1.25.40.10">
    <property type="entry name" value="Tetratricopeptide repeat domain"/>
    <property type="match status" value="1"/>
</dbReference>
<gene>
    <name evidence="1" type="ORF">FOZ62_017355</name>
</gene>
<dbReference type="AlphaFoldDB" id="A0A7J6RPA1"/>
<dbReference type="InterPro" id="IPR011990">
    <property type="entry name" value="TPR-like_helical_dom_sf"/>
</dbReference>